<dbReference type="Pfam" id="PF25954">
    <property type="entry name" value="Beta-barrel_RND_2"/>
    <property type="match status" value="1"/>
</dbReference>
<comment type="caution">
    <text evidence="5">The sequence shown here is derived from an EMBL/GenBank/DDBJ whole genome shotgun (WGS) entry which is preliminary data.</text>
</comment>
<dbReference type="Pfam" id="PF25917">
    <property type="entry name" value="BSH_RND"/>
    <property type="match status" value="1"/>
</dbReference>
<evidence type="ECO:0000313" key="6">
    <source>
        <dbReference type="Proteomes" id="UP000606044"/>
    </source>
</evidence>
<reference evidence="5" key="1">
    <citation type="journal article" date="2014" name="Int. J. Syst. Evol. Microbiol.">
        <title>Complete genome sequence of Corynebacterium casei LMG S-19264T (=DSM 44701T), isolated from a smear-ripened cheese.</title>
        <authorList>
            <consortium name="US DOE Joint Genome Institute (JGI-PGF)"/>
            <person name="Walter F."/>
            <person name="Albersmeier A."/>
            <person name="Kalinowski J."/>
            <person name="Ruckert C."/>
        </authorList>
    </citation>
    <scope>NUCLEOTIDE SEQUENCE</scope>
    <source>
        <strain evidence="5">CCM 7897</strain>
    </source>
</reference>
<gene>
    <name evidence="5" type="ORF">GCM10007301_08800</name>
</gene>
<evidence type="ECO:0000256" key="1">
    <source>
        <dbReference type="SAM" id="Coils"/>
    </source>
</evidence>
<evidence type="ECO:0000313" key="5">
    <source>
        <dbReference type="EMBL" id="GGF51585.1"/>
    </source>
</evidence>
<dbReference type="RefSeq" id="WP_188575733.1">
    <property type="nucleotide sequence ID" value="NZ_BMCT01000001.1"/>
</dbReference>
<evidence type="ECO:0000259" key="3">
    <source>
        <dbReference type="Pfam" id="PF25917"/>
    </source>
</evidence>
<accession>A0A917BRB6</accession>
<feature type="compositionally biased region" description="Pro residues" evidence="2">
    <location>
        <begin position="7"/>
        <end position="20"/>
    </location>
</feature>
<organism evidence="5 6">
    <name type="scientific">Azorhizobium oxalatiphilum</name>
    <dbReference type="NCBI Taxonomy" id="980631"/>
    <lineage>
        <taxon>Bacteria</taxon>
        <taxon>Pseudomonadati</taxon>
        <taxon>Pseudomonadota</taxon>
        <taxon>Alphaproteobacteria</taxon>
        <taxon>Hyphomicrobiales</taxon>
        <taxon>Xanthobacteraceae</taxon>
        <taxon>Azorhizobium</taxon>
    </lineage>
</organism>
<dbReference type="PANTHER" id="PTHR30386">
    <property type="entry name" value="MEMBRANE FUSION SUBUNIT OF EMRAB-TOLC MULTIDRUG EFFLUX PUMP"/>
    <property type="match status" value="1"/>
</dbReference>
<keyword evidence="6" id="KW-1185">Reference proteome</keyword>
<dbReference type="Gene3D" id="2.40.30.170">
    <property type="match status" value="1"/>
</dbReference>
<dbReference type="PRINTS" id="PR01490">
    <property type="entry name" value="RTXTOXIND"/>
</dbReference>
<evidence type="ECO:0000256" key="2">
    <source>
        <dbReference type="SAM" id="MobiDB-lite"/>
    </source>
</evidence>
<feature type="region of interest" description="Disordered" evidence="2">
    <location>
        <begin position="1"/>
        <end position="20"/>
    </location>
</feature>
<protein>
    <submittedName>
        <fullName evidence="5">Multidrug resistance protein</fullName>
    </submittedName>
</protein>
<dbReference type="EMBL" id="BMCT01000001">
    <property type="protein sequence ID" value="GGF51585.1"/>
    <property type="molecule type" value="Genomic_DNA"/>
</dbReference>
<dbReference type="InterPro" id="IPR058792">
    <property type="entry name" value="Beta-barrel_RND_2"/>
</dbReference>
<dbReference type="Proteomes" id="UP000606044">
    <property type="component" value="Unassembled WGS sequence"/>
</dbReference>
<feature type="domain" description="Multidrug resistance protein MdtA-like barrel-sandwich hybrid" evidence="3">
    <location>
        <begin position="77"/>
        <end position="272"/>
    </location>
</feature>
<evidence type="ECO:0000259" key="4">
    <source>
        <dbReference type="Pfam" id="PF25954"/>
    </source>
</evidence>
<dbReference type="PANTHER" id="PTHR30386:SF24">
    <property type="entry name" value="MULTIDRUG RESISTANCE EFFLUX PUMP"/>
    <property type="match status" value="1"/>
</dbReference>
<reference evidence="5" key="2">
    <citation type="submission" date="2020-09" db="EMBL/GenBank/DDBJ databases">
        <authorList>
            <person name="Sun Q."/>
            <person name="Sedlacek I."/>
        </authorList>
    </citation>
    <scope>NUCLEOTIDE SEQUENCE</scope>
    <source>
        <strain evidence="5">CCM 7897</strain>
    </source>
</reference>
<name>A0A917BRB6_9HYPH</name>
<dbReference type="InterPro" id="IPR058625">
    <property type="entry name" value="MdtA-like_BSH"/>
</dbReference>
<feature type="coiled-coil region" evidence="1">
    <location>
        <begin position="115"/>
        <end position="163"/>
    </location>
</feature>
<dbReference type="Gene3D" id="1.10.287.470">
    <property type="entry name" value="Helix hairpin bin"/>
    <property type="match status" value="1"/>
</dbReference>
<sequence>MSIVTELPPPAALAPPAPTAPPAVSGAASLRRLLLPAAAIVTALGMLAFTDARWDQWVAAQTQQYTDDAYVRADVSTLSARVSGNVLKMLVNDYQQVKAGQPLVEIDPADYKAAADAAQAAVAAAQAALANLKNQQNLQQAVVSEAEAQLAAVQAAQVQAKQEFDRQQALVNGGIAGTVQKLQQATAAQGKADADVRQAAAAIEAQKRQLAVLAGQEGTLAANVEAAQANLETARLKLGYTTVNAPFDGQVSTRLVQAADYVNVGTSLISVVPVPNVYVMANYKETQLTHVVPGQAVDMTVDTFPGEVLHGHVARVAPASGAVFALLPPDNATGNFTKVVQRIPVRIAVDPGQPLTQRLRAGMSVETRIHVGEGDDRNIFGRVDTPAVATTAN</sequence>
<dbReference type="SUPFAM" id="SSF111369">
    <property type="entry name" value="HlyD-like secretion proteins"/>
    <property type="match status" value="2"/>
</dbReference>
<keyword evidence="1" id="KW-0175">Coiled coil</keyword>
<dbReference type="AlphaFoldDB" id="A0A917BRB6"/>
<feature type="domain" description="CusB-like beta-barrel" evidence="4">
    <location>
        <begin position="277"/>
        <end position="319"/>
    </location>
</feature>
<dbReference type="Gene3D" id="2.40.50.100">
    <property type="match status" value="1"/>
</dbReference>
<proteinExistence type="predicted"/>
<dbReference type="InterPro" id="IPR050739">
    <property type="entry name" value="MFP"/>
</dbReference>